<reference evidence="2" key="1">
    <citation type="submission" date="2017-01" db="EMBL/GenBank/DDBJ databases">
        <title>Genome Analysis of Deinococcus marmoris KOPRI26562.</title>
        <authorList>
            <person name="Kim J.H."/>
            <person name="Oh H.-M."/>
        </authorList>
    </citation>
    <scope>NUCLEOTIDE SEQUENCE [LARGE SCALE GENOMIC DNA]</scope>
    <source>
        <strain evidence="2">PAMC 26633</strain>
    </source>
</reference>
<gene>
    <name evidence="1" type="ORF">BSU04_20200</name>
</gene>
<evidence type="ECO:0000313" key="2">
    <source>
        <dbReference type="Proteomes" id="UP000214720"/>
    </source>
</evidence>
<comment type="caution">
    <text evidence="1">The sequence shown here is derived from an EMBL/GenBank/DDBJ whole genome shotgun (WGS) entry which is preliminary data.</text>
</comment>
<accession>A0A226X1A5</accession>
<sequence>MSSVETSLSHTAMCRCWARRTKFPMYLESMSGTSDFVGNS</sequence>
<dbReference type="AlphaFoldDB" id="A0A226X1A5"/>
<dbReference type="EMBL" id="MTHB01000117">
    <property type="protein sequence ID" value="OXC76770.1"/>
    <property type="molecule type" value="Genomic_DNA"/>
</dbReference>
<proteinExistence type="predicted"/>
<protein>
    <submittedName>
        <fullName evidence="1">Uncharacterized protein</fullName>
    </submittedName>
</protein>
<dbReference type="Proteomes" id="UP000214720">
    <property type="component" value="Unassembled WGS sequence"/>
</dbReference>
<name>A0A226X1A5_CABSO</name>
<evidence type="ECO:0000313" key="1">
    <source>
        <dbReference type="EMBL" id="OXC76770.1"/>
    </source>
</evidence>
<organism evidence="1 2">
    <name type="scientific">Caballeronia sordidicola</name>
    <name type="common">Burkholderia sordidicola</name>
    <dbReference type="NCBI Taxonomy" id="196367"/>
    <lineage>
        <taxon>Bacteria</taxon>
        <taxon>Pseudomonadati</taxon>
        <taxon>Pseudomonadota</taxon>
        <taxon>Betaproteobacteria</taxon>
        <taxon>Burkholderiales</taxon>
        <taxon>Burkholderiaceae</taxon>
        <taxon>Caballeronia</taxon>
    </lineage>
</organism>